<dbReference type="OrthoDB" id="5379939at2"/>
<dbReference type="RefSeq" id="WP_137092434.1">
    <property type="nucleotide sequence ID" value="NZ_CP028923.1"/>
</dbReference>
<evidence type="ECO:0008006" key="4">
    <source>
        <dbReference type="Google" id="ProtNLM"/>
    </source>
</evidence>
<dbReference type="Proteomes" id="UP000298616">
    <property type="component" value="Chromosome"/>
</dbReference>
<dbReference type="InterPro" id="IPR032710">
    <property type="entry name" value="NTF2-like_dom_sf"/>
</dbReference>
<keyword evidence="3" id="KW-1185">Reference proteome</keyword>
<keyword evidence="1" id="KW-0732">Signal</keyword>
<dbReference type="AlphaFoldDB" id="A0A4D7JWJ9"/>
<gene>
    <name evidence="2" type="ORF">DCC35_19930</name>
</gene>
<reference evidence="2 3" key="1">
    <citation type="submission" date="2018-04" db="EMBL/GenBank/DDBJ databases">
        <title>Complete genome uncultured novel isolate.</title>
        <authorList>
            <person name="Merlino G."/>
        </authorList>
    </citation>
    <scope>NUCLEOTIDE SEQUENCE [LARGE SCALE GENOMIC DNA]</scope>
    <source>
        <strain evidence="3">R1DC9</strain>
    </source>
</reference>
<organism evidence="2 3">
    <name type="scientific">Mangrovivirga cuniculi</name>
    <dbReference type="NCBI Taxonomy" id="2715131"/>
    <lineage>
        <taxon>Bacteria</taxon>
        <taxon>Pseudomonadati</taxon>
        <taxon>Bacteroidota</taxon>
        <taxon>Cytophagia</taxon>
        <taxon>Cytophagales</taxon>
        <taxon>Mangrovivirgaceae</taxon>
        <taxon>Mangrovivirga</taxon>
    </lineage>
</organism>
<feature type="chain" id="PRO_5020928758" description="DUF4440 domain-containing protein" evidence="1">
    <location>
        <begin position="21"/>
        <end position="169"/>
    </location>
</feature>
<evidence type="ECO:0000313" key="2">
    <source>
        <dbReference type="EMBL" id="QCK16842.1"/>
    </source>
</evidence>
<name>A0A4D7JWJ9_9BACT</name>
<protein>
    <recommendedName>
        <fullName evidence="4">DUF4440 domain-containing protein</fullName>
    </recommendedName>
</protein>
<dbReference type="KEGG" id="fpf:DCC35_19930"/>
<feature type="signal peptide" evidence="1">
    <location>
        <begin position="1"/>
        <end position="20"/>
    </location>
</feature>
<proteinExistence type="predicted"/>
<dbReference type="EMBL" id="CP028923">
    <property type="protein sequence ID" value="QCK16842.1"/>
    <property type="molecule type" value="Genomic_DNA"/>
</dbReference>
<sequence length="169" mass="19851">MKLKTLIISLLLIMNFTGFTQENNHVKSLDDILNTLYSVISGEQGEARDWDLFLDLFHPNAKLIPTTRQQADTMAMYMTPEQYVERFGVRLVSNGFYEKEIHRITESFGHITHVFSTYESYHSSKDSEPFSRGINSIQLMNDGHRWWIINIFWQSENEDNPLPEKYLPE</sequence>
<accession>A0A4D7JWJ9</accession>
<dbReference type="SUPFAM" id="SSF54427">
    <property type="entry name" value="NTF2-like"/>
    <property type="match status" value="1"/>
</dbReference>
<evidence type="ECO:0000256" key="1">
    <source>
        <dbReference type="SAM" id="SignalP"/>
    </source>
</evidence>
<evidence type="ECO:0000313" key="3">
    <source>
        <dbReference type="Proteomes" id="UP000298616"/>
    </source>
</evidence>
<dbReference type="Gene3D" id="3.10.450.50">
    <property type="match status" value="1"/>
</dbReference>